<sequence length="600" mass="66126">MVKSNRGGDRSMHRNKYRKDRSSKESTRETREKAKRSSFDETDARVTNARNKPIKVVDTSLLARGMTARSVGFRVANNLKVLAANDIERDIRHMEAYGAACVSYAQQLFAFSNRDLVERGHYGPAPPAPGMSFTRNDSNGHSQPSVMMPVRIDPEEEKRLAILRKRVAASEAKREVLETEYLSLRAHYVHESHKLRRTRSAVTGQLKMLRELIKRRGEVLALRRVKCAVAREILACLSYRANSSEATVSATNDASGAMEGVEATADAKEDEKITGEGEKKSAKVPADLVDVWALIESKLHEAEVACTDIPTPEELLYIKNALCADATALEAASEAAAAEKNRRSRSPSRLNEDDDEVVEKETGKKKKSRSERAARRGSGGGSQTGYNGKKAEIDKDDNVVPWSCRTLPRTPHGVSIYLSNLSTSPELAAAFACDSMFGSKPESLAWLESNLPVSTTPGAQEDSSKLAKIKDDIKLLQAELDKEIKQNSKFQRDAIEGRKQSDEICAMISIIRSETEAVVHRHNQILEANDVLNEDNKGNDDGTEVAEDDDGQGVFGGDNFGEVAQPVPEVIVASENDDTMKRGLTDGDIDAESDRKRRKV</sequence>
<gene>
    <name evidence="3" type="ORF">CTEN210_16704</name>
</gene>
<feature type="compositionally biased region" description="Basic and acidic residues" evidence="2">
    <location>
        <begin position="20"/>
        <end position="43"/>
    </location>
</feature>
<feature type="compositionally biased region" description="Acidic residues" evidence="2">
    <location>
        <begin position="541"/>
        <end position="551"/>
    </location>
</feature>
<evidence type="ECO:0000313" key="3">
    <source>
        <dbReference type="EMBL" id="GFH60228.1"/>
    </source>
</evidence>
<feature type="region of interest" description="Disordered" evidence="2">
    <location>
        <begin position="335"/>
        <end position="392"/>
    </location>
</feature>
<protein>
    <submittedName>
        <fullName evidence="3">Uncharacterized protein</fullName>
    </submittedName>
</protein>
<evidence type="ECO:0000256" key="2">
    <source>
        <dbReference type="SAM" id="MobiDB-lite"/>
    </source>
</evidence>
<feature type="compositionally biased region" description="Basic and acidic residues" evidence="2">
    <location>
        <begin position="1"/>
        <end position="12"/>
    </location>
</feature>
<proteinExistence type="predicted"/>
<evidence type="ECO:0000256" key="1">
    <source>
        <dbReference type="SAM" id="Coils"/>
    </source>
</evidence>
<organism evidence="3 4">
    <name type="scientific">Chaetoceros tenuissimus</name>
    <dbReference type="NCBI Taxonomy" id="426638"/>
    <lineage>
        <taxon>Eukaryota</taxon>
        <taxon>Sar</taxon>
        <taxon>Stramenopiles</taxon>
        <taxon>Ochrophyta</taxon>
        <taxon>Bacillariophyta</taxon>
        <taxon>Coscinodiscophyceae</taxon>
        <taxon>Chaetocerotophycidae</taxon>
        <taxon>Chaetocerotales</taxon>
        <taxon>Chaetocerotaceae</taxon>
        <taxon>Chaetoceros</taxon>
    </lineage>
</organism>
<reference evidence="3 4" key="1">
    <citation type="journal article" date="2021" name="Sci. Rep.">
        <title>The genome of the diatom Chaetoceros tenuissimus carries an ancient integrated fragment of an extant virus.</title>
        <authorList>
            <person name="Hongo Y."/>
            <person name="Kimura K."/>
            <person name="Takaki Y."/>
            <person name="Yoshida Y."/>
            <person name="Baba S."/>
            <person name="Kobayashi G."/>
            <person name="Nagasaki K."/>
            <person name="Hano T."/>
            <person name="Tomaru Y."/>
        </authorList>
    </citation>
    <scope>NUCLEOTIDE SEQUENCE [LARGE SCALE GENOMIC DNA]</scope>
    <source>
        <strain evidence="3 4">NIES-3715</strain>
    </source>
</reference>
<comment type="caution">
    <text evidence="3">The sequence shown here is derived from an EMBL/GenBank/DDBJ whole genome shotgun (WGS) entry which is preliminary data.</text>
</comment>
<feature type="coiled-coil region" evidence="1">
    <location>
        <begin position="459"/>
        <end position="493"/>
    </location>
</feature>
<dbReference type="EMBL" id="BLLK01000069">
    <property type="protein sequence ID" value="GFH60228.1"/>
    <property type="molecule type" value="Genomic_DNA"/>
</dbReference>
<dbReference type="Proteomes" id="UP001054902">
    <property type="component" value="Unassembled WGS sequence"/>
</dbReference>
<dbReference type="AlphaFoldDB" id="A0AAD3HEN8"/>
<feature type="region of interest" description="Disordered" evidence="2">
    <location>
        <begin position="251"/>
        <end position="280"/>
    </location>
</feature>
<feature type="compositionally biased region" description="Basic and acidic residues" evidence="2">
    <location>
        <begin position="265"/>
        <end position="280"/>
    </location>
</feature>
<feature type="region of interest" description="Disordered" evidence="2">
    <location>
        <begin position="531"/>
        <end position="600"/>
    </location>
</feature>
<keyword evidence="1" id="KW-0175">Coiled coil</keyword>
<accession>A0AAD3HEN8</accession>
<feature type="region of interest" description="Disordered" evidence="2">
    <location>
        <begin position="1"/>
        <end position="43"/>
    </location>
</feature>
<keyword evidence="4" id="KW-1185">Reference proteome</keyword>
<evidence type="ECO:0000313" key="4">
    <source>
        <dbReference type="Proteomes" id="UP001054902"/>
    </source>
</evidence>
<name>A0AAD3HEN8_9STRA</name>